<evidence type="ECO:0000256" key="1">
    <source>
        <dbReference type="SAM" id="Coils"/>
    </source>
</evidence>
<proteinExistence type="predicted"/>
<sequence length="313" mass="35791">MTPQPYRETTTVCPHCKEEFTYHNGRGRNPIYCSPTCRKYAAAHRKYAREAGAPMRIIREKPHTEPRKEPKAIRVYQRPRKADMRAYIREEPSKVIPDLLTELSYCLNDRKLPREERAEIAHALGKALTRLARAEWGFVGNEKADVPVSSGLSPQELVRYSQVLGGFEEIAAWVAAEREYTEYEKAVAVGQQVRKAKAAIERESADEIKGLQEQVRKLEKRLGQKEAELEQFYVANAWLREQKLEAGGVLAIARLEQQVASLESLVLGWQRRAEEWEKVAKLERARGEREVARVRAEMLGGGSTFFKGRQSLN</sequence>
<dbReference type="RefSeq" id="WP_135014017.1">
    <property type="nucleotide sequence ID" value="NZ_JADGLK010000079.1"/>
</dbReference>
<comment type="caution">
    <text evidence="2">The sequence shown here is derived from an EMBL/GenBank/DDBJ whole genome shotgun (WGS) entry which is preliminary data.</text>
</comment>
<keyword evidence="1" id="KW-0175">Coiled coil</keyword>
<name>A0A4Y9F0Z6_9MICC</name>
<gene>
    <name evidence="2" type="ORF">E4U03_12330</name>
</gene>
<evidence type="ECO:0000313" key="3">
    <source>
        <dbReference type="Proteomes" id="UP000297951"/>
    </source>
</evidence>
<dbReference type="OrthoDB" id="4172081at2"/>
<organism evidence="2 3">
    <name type="scientific">Rothia nasimurium</name>
    <dbReference type="NCBI Taxonomy" id="85336"/>
    <lineage>
        <taxon>Bacteria</taxon>
        <taxon>Bacillati</taxon>
        <taxon>Actinomycetota</taxon>
        <taxon>Actinomycetes</taxon>
        <taxon>Micrococcales</taxon>
        <taxon>Micrococcaceae</taxon>
        <taxon>Rothia</taxon>
    </lineage>
</organism>
<accession>A0A4Y9F0Z6</accession>
<protein>
    <submittedName>
        <fullName evidence="2">Uncharacterized protein</fullName>
    </submittedName>
</protein>
<reference evidence="2 3" key="1">
    <citation type="submission" date="2019-03" db="EMBL/GenBank/DDBJ databases">
        <title>Diversity of the mouse oral microbiome.</title>
        <authorList>
            <person name="Joseph S."/>
            <person name="Aduse-Opoku J."/>
            <person name="Curtis M."/>
            <person name="Wade W."/>
            <person name="Hashim A."/>
        </authorList>
    </citation>
    <scope>NUCLEOTIDE SEQUENCE [LARGE SCALE GENOMIC DNA]</scope>
    <source>
        <strain evidence="3">irhom_31</strain>
    </source>
</reference>
<dbReference type="EMBL" id="SPQC01000079">
    <property type="protein sequence ID" value="TFU19587.1"/>
    <property type="molecule type" value="Genomic_DNA"/>
</dbReference>
<feature type="coiled-coil region" evidence="1">
    <location>
        <begin position="201"/>
        <end position="272"/>
    </location>
</feature>
<dbReference type="AlphaFoldDB" id="A0A4Y9F0Z6"/>
<evidence type="ECO:0000313" key="2">
    <source>
        <dbReference type="EMBL" id="TFU19587.1"/>
    </source>
</evidence>
<dbReference type="Proteomes" id="UP000297951">
    <property type="component" value="Unassembled WGS sequence"/>
</dbReference>